<dbReference type="EMBL" id="JADOUA010000001">
    <property type="protein sequence ID" value="MBG6086591.1"/>
    <property type="molecule type" value="Genomic_DNA"/>
</dbReference>
<keyword evidence="5" id="KW-1185">Reference proteome</keyword>
<feature type="transmembrane region" description="Helical" evidence="2">
    <location>
        <begin position="39"/>
        <end position="57"/>
    </location>
</feature>
<feature type="transmembrane region" description="Helical" evidence="2">
    <location>
        <begin position="14"/>
        <end position="32"/>
    </location>
</feature>
<evidence type="ECO:0000256" key="1">
    <source>
        <dbReference type="SAM" id="MobiDB-lite"/>
    </source>
</evidence>
<sequence length="213" mass="22192">MTPLLTIRSTGARVGAWAFVAFAALNLLDIAVRGRDMASVVMTALLLLGCGIAYVLGLRPAVVADEEGLTLRNPLRDARVPWPAARRIEGAEALMVTFAEEGGGERKVRSWVLHTSPRAQAKAEARARRDARHQPGAVAAKLKGRTPATYAAQQLNEIADRHRPKAAVAEGARPAPPETPAGAGALTWSPAAVAALAVPGALVIVAALLALLG</sequence>
<accession>A0A931DFN1</accession>
<feature type="domain" description="Low molecular weight protein antigen 6 PH" evidence="3">
    <location>
        <begin position="59"/>
        <end position="130"/>
    </location>
</feature>
<reference evidence="4" key="1">
    <citation type="submission" date="2020-11" db="EMBL/GenBank/DDBJ databases">
        <title>Sequencing the genomes of 1000 actinobacteria strains.</title>
        <authorList>
            <person name="Klenk H.-P."/>
        </authorList>
    </citation>
    <scope>NUCLEOTIDE SEQUENCE</scope>
    <source>
        <strain evidence="4">DSM 43175</strain>
    </source>
</reference>
<organism evidence="4 5">
    <name type="scientific">Actinomadura viridis</name>
    <dbReference type="NCBI Taxonomy" id="58110"/>
    <lineage>
        <taxon>Bacteria</taxon>
        <taxon>Bacillati</taxon>
        <taxon>Actinomycetota</taxon>
        <taxon>Actinomycetes</taxon>
        <taxon>Streptosporangiales</taxon>
        <taxon>Thermomonosporaceae</taxon>
        <taxon>Actinomadura</taxon>
    </lineage>
</organism>
<dbReference type="RefSeq" id="WP_197009570.1">
    <property type="nucleotide sequence ID" value="NZ_BAABES010000025.1"/>
</dbReference>
<dbReference type="AlphaFoldDB" id="A0A931DFN1"/>
<dbReference type="Proteomes" id="UP000614047">
    <property type="component" value="Unassembled WGS sequence"/>
</dbReference>
<keyword evidence="2" id="KW-0812">Transmembrane</keyword>
<feature type="transmembrane region" description="Helical" evidence="2">
    <location>
        <begin position="191"/>
        <end position="212"/>
    </location>
</feature>
<feature type="region of interest" description="Disordered" evidence="1">
    <location>
        <begin position="162"/>
        <end position="182"/>
    </location>
</feature>
<name>A0A931DFN1_9ACTN</name>
<evidence type="ECO:0000313" key="5">
    <source>
        <dbReference type="Proteomes" id="UP000614047"/>
    </source>
</evidence>
<keyword evidence="2" id="KW-1133">Transmembrane helix</keyword>
<keyword evidence="2" id="KW-0472">Membrane</keyword>
<dbReference type="Pfam" id="PF10756">
    <property type="entry name" value="bPH_6"/>
    <property type="match status" value="1"/>
</dbReference>
<evidence type="ECO:0000259" key="3">
    <source>
        <dbReference type="Pfam" id="PF10756"/>
    </source>
</evidence>
<comment type="caution">
    <text evidence="4">The sequence shown here is derived from an EMBL/GenBank/DDBJ whole genome shotgun (WGS) entry which is preliminary data.</text>
</comment>
<gene>
    <name evidence="4" type="ORF">IW256_000704</name>
</gene>
<evidence type="ECO:0000256" key="2">
    <source>
        <dbReference type="SAM" id="Phobius"/>
    </source>
</evidence>
<dbReference type="InterPro" id="IPR019692">
    <property type="entry name" value="CFP-6_PH"/>
</dbReference>
<protein>
    <recommendedName>
        <fullName evidence="3">Low molecular weight protein antigen 6 PH domain-containing protein</fullName>
    </recommendedName>
</protein>
<proteinExistence type="predicted"/>
<evidence type="ECO:0000313" key="4">
    <source>
        <dbReference type="EMBL" id="MBG6086591.1"/>
    </source>
</evidence>